<reference evidence="5" key="1">
    <citation type="journal article" date="2006" name="PLoS Biol.">
        <title>Macronuclear genome sequence of the ciliate Tetrahymena thermophila, a model eukaryote.</title>
        <authorList>
            <person name="Eisen J.A."/>
            <person name="Coyne R.S."/>
            <person name="Wu M."/>
            <person name="Wu D."/>
            <person name="Thiagarajan M."/>
            <person name="Wortman J.R."/>
            <person name="Badger J.H."/>
            <person name="Ren Q."/>
            <person name="Amedeo P."/>
            <person name="Jones K.M."/>
            <person name="Tallon L.J."/>
            <person name="Delcher A.L."/>
            <person name="Salzberg S.L."/>
            <person name="Silva J.C."/>
            <person name="Haas B.J."/>
            <person name="Majoros W.H."/>
            <person name="Farzad M."/>
            <person name="Carlton J.M."/>
            <person name="Smith R.K. Jr."/>
            <person name="Garg J."/>
            <person name="Pearlman R.E."/>
            <person name="Karrer K.M."/>
            <person name="Sun L."/>
            <person name="Manning G."/>
            <person name="Elde N.C."/>
            <person name="Turkewitz A.P."/>
            <person name="Asai D.J."/>
            <person name="Wilkes D.E."/>
            <person name="Wang Y."/>
            <person name="Cai H."/>
            <person name="Collins K."/>
            <person name="Stewart B.A."/>
            <person name="Lee S.R."/>
            <person name="Wilamowska K."/>
            <person name="Weinberg Z."/>
            <person name="Ruzzo W.L."/>
            <person name="Wloga D."/>
            <person name="Gaertig J."/>
            <person name="Frankel J."/>
            <person name="Tsao C.-C."/>
            <person name="Gorovsky M.A."/>
            <person name="Keeling P.J."/>
            <person name="Waller R.F."/>
            <person name="Patron N.J."/>
            <person name="Cherry J.M."/>
            <person name="Stover N.A."/>
            <person name="Krieger C.J."/>
            <person name="del Toro C."/>
            <person name="Ryder H.F."/>
            <person name="Williamson S.C."/>
            <person name="Barbeau R.A."/>
            <person name="Hamilton E.P."/>
            <person name="Orias E."/>
        </authorList>
    </citation>
    <scope>NUCLEOTIDE SEQUENCE [LARGE SCALE GENOMIC DNA]</scope>
    <source>
        <strain evidence="5">SB210</strain>
    </source>
</reference>
<dbReference type="KEGG" id="tet:TTHERM_00149250"/>
<evidence type="ECO:0000256" key="1">
    <source>
        <dbReference type="SAM" id="MobiDB-lite"/>
    </source>
</evidence>
<feature type="region of interest" description="Disordered" evidence="1">
    <location>
        <begin position="1357"/>
        <end position="1383"/>
    </location>
</feature>
<feature type="signal peptide" evidence="3">
    <location>
        <begin position="1"/>
        <end position="21"/>
    </location>
</feature>
<sequence length="1433" mass="164296">MNCSSIIFLSLIFIFISNSSEQRIIKSQWTNGYSTYSTQFDLKSGSASIQFYVWILPQVGNTLTNKMEIARISSTPYLNTANELASKILLISVNTSTQQMLIESFAQVFTLELKGLYQSPKYYYQDWLKISITLSKTSIAVISGQKTTTINISDISSIQQFYFQMGLEFELSVLPLNGYYFFDDSVITLPNVIASPPSTTDFTNQGFSNQISYMQSLGNQKIKTFESSQKQLRPSGPMNDQIIFQYSIKLGLQITGNFLTQKQIFRMTMDPSLNDERNLGYCVICIYIQQNTVLFTTYQFENGIFSQKKLQVQIQNIDPSKIYQYVVQYDGTNFSIFDDQKGLVQQIQIFQTPLMGFTVISGGNFLSNGLYSGILNQVMVNYGQQQLVQQDISQFLTCSNKYCAVCSLDSKTCISCIISDADPNKNTNSCDCNASYFLDINSKCSKCFSTCASCNGPSPNQCTQCINTRELLPGQQSGTCVCSSKYFDDNFNSICQPCYKDCLTCNGYGSSNCQTCGKGRAVNQNGECICQSNYFKQGDDCIQCNKLCQTCNAATTCQTCGENQTLDPQTQLCKCKIGFYPVQEGDFTKCYACTEFCDYCQGPEQTKCTQCNNKFNLFYDKGSTSVGSCVYKKYIPTQKFNSSFNFQSEQAIQYCVLVMIIVDFLANIYSNRYTFSRVFRMQQFLLKIFYLKLIDTDFVQSNYILLNALSFFNGITNVFYYINPFGSIPTLPKAQDRVKIKLEQVSSEILNSCGGVLFVAIILFIITLIMTLIVKCRTKVENRLESVSVFSNPNDNSMRIEQPIVSSRNQNENDNHDTIKHTDFISKLNYYIQNIYWHFNDYAINIFCFGCILHLAGPPQEQQQARADNFICYFILIYIFFVYLLLRSWLILKPKQKDDLLKDKEQAIKVDKILQKRDRRVNRYSSPLIEQEHQNNENSDFNDVLAGQHQNQESASSSEQHQSNGQAHRSNSVSSQTDSESSQKEPVILPNYKKWHEKLILHDSVCLNGIFECLHMEYIPMQKGCKFYFWIYVLNYFSVSASIIGPIDNSTSQYVSLAIVQFVFIIFSLFRPYQDTLESLKNIIDNVIYFIVVVLQCVQSWLVSNNSADFILYPSKETLINSYSWASFSLLLIVLISFMGLSIAQIFTKKKYLVLLEEQIQNENRIKQQQLEQEQNEINLSVTDQDQIQKENDNEQFLIDSQLANQFREIRQQQGIFQNHQIEMQNFNNGSSLLVTDTISRRRATQVNENTLNTNIDQQNVGMFDYSSRYIQSANRHRNRQQTGQNFNTLRVDADYFTGGFATDQNYGQLQLVSQEFNTQLENDIRFNNPLLHQQERHSQQYFTNIQNVQSLQLLPNLETNSGNPEDSDNSNKQPFSSDSDSIGRSQLNEDLILLHKSDKNSDSQINQQQLFHQVNSPSEQFNINQQEYQEKK</sequence>
<feature type="transmembrane region" description="Helical" evidence="2">
    <location>
        <begin position="1083"/>
        <end position="1103"/>
    </location>
</feature>
<dbReference type="InParanoid" id="I7M9C3"/>
<dbReference type="SUPFAM" id="SSF57184">
    <property type="entry name" value="Growth factor receptor domain"/>
    <property type="match status" value="1"/>
</dbReference>
<feature type="region of interest" description="Disordered" evidence="1">
    <location>
        <begin position="948"/>
        <end position="985"/>
    </location>
</feature>
<dbReference type="eggNOG" id="KOG3525">
    <property type="taxonomic scope" value="Eukaryota"/>
</dbReference>
<dbReference type="CDD" id="cd00064">
    <property type="entry name" value="FU"/>
    <property type="match status" value="1"/>
</dbReference>
<feature type="compositionally biased region" description="Low complexity" evidence="1">
    <location>
        <begin position="948"/>
        <end position="980"/>
    </location>
</feature>
<keyword evidence="2 4" id="KW-0812">Transmembrane</keyword>
<evidence type="ECO:0000256" key="2">
    <source>
        <dbReference type="SAM" id="Phobius"/>
    </source>
</evidence>
<name>I7M9C3_TETTS</name>
<feature type="transmembrane region" description="Helical" evidence="2">
    <location>
        <begin position="703"/>
        <end position="722"/>
    </location>
</feature>
<feature type="transmembrane region" description="Helical" evidence="2">
    <location>
        <begin position="1123"/>
        <end position="1147"/>
    </location>
</feature>
<gene>
    <name evidence="4" type="ORF">TTHERM_00149250</name>
</gene>
<keyword evidence="5" id="KW-1185">Reference proteome</keyword>
<dbReference type="PANTHER" id="PTHR15332">
    <property type="entry name" value="PROPROTEIN CONVERTASE SUBTILISIN_KEXIN TYPE 5-LIKE"/>
    <property type="match status" value="1"/>
</dbReference>
<feature type="transmembrane region" description="Helical" evidence="2">
    <location>
        <begin position="835"/>
        <end position="855"/>
    </location>
</feature>
<dbReference type="Gene3D" id="2.10.220.10">
    <property type="entry name" value="Hormone Receptor, Insulin-like Growth Factor Receptor 1, Chain A, domain 2"/>
    <property type="match status" value="2"/>
</dbReference>
<keyword evidence="2" id="KW-1133">Transmembrane helix</keyword>
<dbReference type="OrthoDB" id="410989at2759"/>
<dbReference type="EMBL" id="GG662603">
    <property type="protein sequence ID" value="EAS01315.2"/>
    <property type="molecule type" value="Genomic_DNA"/>
</dbReference>
<dbReference type="SMART" id="SM00261">
    <property type="entry name" value="FU"/>
    <property type="match status" value="4"/>
</dbReference>
<feature type="transmembrane region" description="Helical" evidence="2">
    <location>
        <begin position="1053"/>
        <end position="1071"/>
    </location>
</feature>
<proteinExistence type="predicted"/>
<feature type="chain" id="PRO_5003712099" evidence="3">
    <location>
        <begin position="22"/>
        <end position="1433"/>
    </location>
</feature>
<organism evidence="4 5">
    <name type="scientific">Tetrahymena thermophila (strain SB210)</name>
    <dbReference type="NCBI Taxonomy" id="312017"/>
    <lineage>
        <taxon>Eukaryota</taxon>
        <taxon>Sar</taxon>
        <taxon>Alveolata</taxon>
        <taxon>Ciliophora</taxon>
        <taxon>Intramacronucleata</taxon>
        <taxon>Oligohymenophorea</taxon>
        <taxon>Hymenostomatida</taxon>
        <taxon>Tetrahymenina</taxon>
        <taxon>Tetrahymenidae</taxon>
        <taxon>Tetrahymena</taxon>
    </lineage>
</organism>
<evidence type="ECO:0000313" key="4">
    <source>
        <dbReference type="EMBL" id="EAS01315.2"/>
    </source>
</evidence>
<feature type="transmembrane region" description="Helical" evidence="2">
    <location>
        <begin position="651"/>
        <end position="670"/>
    </location>
</feature>
<keyword evidence="2" id="KW-0472">Membrane</keyword>
<feature type="transmembrane region" description="Helical" evidence="2">
    <location>
        <begin position="867"/>
        <end position="886"/>
    </location>
</feature>
<feature type="transmembrane region" description="Helical" evidence="2">
    <location>
        <begin position="749"/>
        <end position="774"/>
    </location>
</feature>
<evidence type="ECO:0000256" key="3">
    <source>
        <dbReference type="SAM" id="SignalP"/>
    </source>
</evidence>
<dbReference type="Proteomes" id="UP000009168">
    <property type="component" value="Unassembled WGS sequence"/>
</dbReference>
<dbReference type="InterPro" id="IPR009030">
    <property type="entry name" value="Growth_fac_rcpt_cys_sf"/>
</dbReference>
<evidence type="ECO:0000313" key="5">
    <source>
        <dbReference type="Proteomes" id="UP000009168"/>
    </source>
</evidence>
<dbReference type="InterPro" id="IPR006212">
    <property type="entry name" value="Furin_repeat"/>
</dbReference>
<protein>
    <submittedName>
        <fullName evidence="4">Transmembrane protein, putative</fullName>
    </submittedName>
</protein>
<feature type="transmembrane region" description="Helical" evidence="2">
    <location>
        <begin position="1027"/>
        <end position="1047"/>
    </location>
</feature>
<dbReference type="PANTHER" id="PTHR15332:SF175">
    <property type="entry name" value="PROPROTEIN CONVERTASE SUBTILISIN_KEXIN TYPE 5-LIKE"/>
    <property type="match status" value="1"/>
</dbReference>
<accession>I7M9C3</accession>
<dbReference type="GeneID" id="7825254"/>
<keyword evidence="3" id="KW-0732">Signal</keyword>
<dbReference type="RefSeq" id="XP_001021560.2">
    <property type="nucleotide sequence ID" value="XM_001021560.2"/>
</dbReference>